<dbReference type="Gene3D" id="3.30.1390.10">
    <property type="match status" value="1"/>
</dbReference>
<reference evidence="2" key="1">
    <citation type="submission" date="2018-05" db="EMBL/GenBank/DDBJ databases">
        <authorList>
            <person name="Lanie J.A."/>
            <person name="Ng W.-L."/>
            <person name="Kazmierczak K.M."/>
            <person name="Andrzejewski T.M."/>
            <person name="Davidsen T.M."/>
            <person name="Wayne K.J."/>
            <person name="Tettelin H."/>
            <person name="Glass J.I."/>
            <person name="Rusch D."/>
            <person name="Podicherti R."/>
            <person name="Tsui H.-C.T."/>
            <person name="Winkler M.E."/>
        </authorList>
    </citation>
    <scope>NUCLEOTIDE SEQUENCE</scope>
</reference>
<dbReference type="GO" id="GO:0030163">
    <property type="term" value="P:protein catabolic process"/>
    <property type="evidence" value="ECO:0007669"/>
    <property type="project" value="InterPro"/>
</dbReference>
<dbReference type="EMBL" id="UINC01004307">
    <property type="protein sequence ID" value="SVA13347.1"/>
    <property type="molecule type" value="Genomic_DNA"/>
</dbReference>
<organism evidence="2">
    <name type="scientific">marine metagenome</name>
    <dbReference type="NCBI Taxonomy" id="408172"/>
    <lineage>
        <taxon>unclassified sequences</taxon>
        <taxon>metagenomes</taxon>
        <taxon>ecological metagenomes</taxon>
    </lineage>
</organism>
<evidence type="ECO:0000259" key="1">
    <source>
        <dbReference type="Pfam" id="PF02617"/>
    </source>
</evidence>
<dbReference type="InterPro" id="IPR014719">
    <property type="entry name" value="Ribosomal_bL12_C/ClpS-like"/>
</dbReference>
<evidence type="ECO:0000313" key="2">
    <source>
        <dbReference type="EMBL" id="SVA13347.1"/>
    </source>
</evidence>
<dbReference type="InterPro" id="IPR003769">
    <property type="entry name" value="ClpS_core"/>
</dbReference>
<dbReference type="Pfam" id="PF02617">
    <property type="entry name" value="ClpS"/>
    <property type="match status" value="1"/>
</dbReference>
<name>A0A381TF46_9ZZZZ</name>
<feature type="domain" description="Adaptor protein ClpS core" evidence="1">
    <location>
        <begin position="2"/>
        <end position="51"/>
    </location>
</feature>
<proteinExistence type="predicted"/>
<dbReference type="AlphaFoldDB" id="A0A381TF46"/>
<accession>A0A381TF46</accession>
<dbReference type="SUPFAM" id="SSF54736">
    <property type="entry name" value="ClpS-like"/>
    <property type="match status" value="1"/>
</dbReference>
<protein>
    <recommendedName>
        <fullName evidence="1">Adaptor protein ClpS core domain-containing protein</fullName>
    </recommendedName>
</protein>
<feature type="non-terminal residue" evidence="2">
    <location>
        <position position="1"/>
    </location>
</feature>
<gene>
    <name evidence="2" type="ORF">METZ01_LOCUS66201</name>
</gene>
<sequence>GKEYSTAEKLMYEIHLQGSATVATMPREQAEFKVEQVHCAAAMEEFPFTCTIEQA</sequence>